<dbReference type="KEGG" id="tpi:TREPR_0876"/>
<reference evidence="1 2" key="2">
    <citation type="journal article" date="2011" name="ISME J.">
        <title>RNA-seq reveals cooperative metabolic interactions between two termite-gut spirochete species in co-culture.</title>
        <authorList>
            <person name="Rosenthal A.Z."/>
            <person name="Matson E.G."/>
            <person name="Eldar A."/>
            <person name="Leadbetter J.R."/>
        </authorList>
    </citation>
    <scope>NUCLEOTIDE SEQUENCE [LARGE SCALE GENOMIC DNA]</scope>
    <source>
        <strain evidence="2">ATCC BAA-887 / DSM 12427 / ZAS-2</strain>
    </source>
</reference>
<evidence type="ECO:0000313" key="2">
    <source>
        <dbReference type="Proteomes" id="UP000009223"/>
    </source>
</evidence>
<dbReference type="AlphaFoldDB" id="F5YIM0"/>
<keyword evidence="2" id="KW-1185">Reference proteome</keyword>
<dbReference type="Proteomes" id="UP000009223">
    <property type="component" value="Chromosome"/>
</dbReference>
<dbReference type="EMBL" id="CP001843">
    <property type="protein sequence ID" value="AEF84611.1"/>
    <property type="molecule type" value="Genomic_DNA"/>
</dbReference>
<sequence length="43" mass="5149">MSSSEEFTREAISTVSYIQENIRGLVDYDNFTRWIYSRQKLLT</sequence>
<proteinExistence type="predicted"/>
<dbReference type="HOGENOM" id="CLU_3241066_0_0_12"/>
<organism evidence="1 2">
    <name type="scientific">Treponema primitia (strain ATCC BAA-887 / DSM 12427 / ZAS-2)</name>
    <dbReference type="NCBI Taxonomy" id="545694"/>
    <lineage>
        <taxon>Bacteria</taxon>
        <taxon>Pseudomonadati</taxon>
        <taxon>Spirochaetota</taxon>
        <taxon>Spirochaetia</taxon>
        <taxon>Spirochaetales</taxon>
        <taxon>Treponemataceae</taxon>
        <taxon>Treponema</taxon>
    </lineage>
</organism>
<name>F5YIM0_TREPZ</name>
<accession>F5YIM0</accession>
<evidence type="ECO:0000313" key="1">
    <source>
        <dbReference type="EMBL" id="AEF84611.1"/>
    </source>
</evidence>
<protein>
    <submittedName>
        <fullName evidence="1">Uncharacterized protein</fullName>
    </submittedName>
</protein>
<gene>
    <name evidence="1" type="ordered locus">TREPR_0876</name>
</gene>
<reference evidence="2" key="1">
    <citation type="submission" date="2009-12" db="EMBL/GenBank/DDBJ databases">
        <title>Complete sequence of Treponema primitia strain ZAS-2.</title>
        <authorList>
            <person name="Tetu S.G."/>
            <person name="Matson E."/>
            <person name="Ren Q."/>
            <person name="Seshadri R."/>
            <person name="Elbourne L."/>
            <person name="Hassan K.A."/>
            <person name="Durkin A."/>
            <person name="Radune D."/>
            <person name="Mohamoud Y."/>
            <person name="Shay R."/>
            <person name="Jin S."/>
            <person name="Zhang X."/>
            <person name="Lucey K."/>
            <person name="Ballor N.R."/>
            <person name="Ottesen E."/>
            <person name="Rosenthal R."/>
            <person name="Allen A."/>
            <person name="Leadbetter J.R."/>
            <person name="Paulsen I.T."/>
        </authorList>
    </citation>
    <scope>NUCLEOTIDE SEQUENCE [LARGE SCALE GENOMIC DNA]</scope>
    <source>
        <strain evidence="2">ATCC BAA-887 / DSM 12427 / ZAS-2</strain>
    </source>
</reference>